<dbReference type="Proteomes" id="UP000250235">
    <property type="component" value="Unassembled WGS sequence"/>
</dbReference>
<accession>A0A2Z7A9V2</accession>
<dbReference type="Gene3D" id="1.10.110.10">
    <property type="entry name" value="Plant lipid-transfer and hydrophobic proteins"/>
    <property type="match status" value="1"/>
</dbReference>
<dbReference type="InterPro" id="IPR016140">
    <property type="entry name" value="Bifunc_inhib/LTP/seed_store"/>
</dbReference>
<feature type="domain" description="Bifunctional inhibitor/plant lipid transfer protein/seed storage helical" evidence="2">
    <location>
        <begin position="13"/>
        <end position="99"/>
    </location>
</feature>
<proteinExistence type="predicted"/>
<dbReference type="PANTHER" id="PTHR33122">
    <property type="entry name" value="LIPID BINDING PROTEIN-RELATED"/>
    <property type="match status" value="1"/>
</dbReference>
<dbReference type="Pfam" id="PF14368">
    <property type="entry name" value="LTP_2"/>
    <property type="match status" value="1"/>
</dbReference>
<dbReference type="GO" id="GO:0009627">
    <property type="term" value="P:systemic acquired resistance"/>
    <property type="evidence" value="ECO:0007669"/>
    <property type="project" value="InterPro"/>
</dbReference>
<dbReference type="OrthoDB" id="643149at2759"/>
<evidence type="ECO:0000259" key="2">
    <source>
        <dbReference type="Pfam" id="PF14368"/>
    </source>
</evidence>
<dbReference type="GO" id="GO:0005504">
    <property type="term" value="F:fatty acid binding"/>
    <property type="evidence" value="ECO:0007669"/>
    <property type="project" value="InterPro"/>
</dbReference>
<dbReference type="AlphaFoldDB" id="A0A2Z7A9V2"/>
<dbReference type="CDD" id="cd04660">
    <property type="entry name" value="nsLTP_like"/>
    <property type="match status" value="1"/>
</dbReference>
<evidence type="ECO:0000313" key="4">
    <source>
        <dbReference type="Proteomes" id="UP000250235"/>
    </source>
</evidence>
<feature type="signal peptide" evidence="1">
    <location>
        <begin position="1"/>
        <end position="23"/>
    </location>
</feature>
<evidence type="ECO:0000313" key="3">
    <source>
        <dbReference type="EMBL" id="KZV18508.1"/>
    </source>
</evidence>
<name>A0A2Z7A9V2_9LAMI</name>
<gene>
    <name evidence="3" type="ORF">F511_10258</name>
</gene>
<sequence length="105" mass="10812">MEFVVYAKLVLLLAITSVVLSNGAKVAGLCNVTEEGMSACRPSVTPPNPVTPSPECCDAASGADFKCLCSYRNSFMLPSLGIDPDLVLALPAKCGLSAPDTCEGS</sequence>
<dbReference type="EMBL" id="KV017449">
    <property type="protein sequence ID" value="KZV18508.1"/>
    <property type="molecule type" value="Genomic_DNA"/>
</dbReference>
<organism evidence="3 4">
    <name type="scientific">Dorcoceras hygrometricum</name>
    <dbReference type="NCBI Taxonomy" id="472368"/>
    <lineage>
        <taxon>Eukaryota</taxon>
        <taxon>Viridiplantae</taxon>
        <taxon>Streptophyta</taxon>
        <taxon>Embryophyta</taxon>
        <taxon>Tracheophyta</taxon>
        <taxon>Spermatophyta</taxon>
        <taxon>Magnoliopsida</taxon>
        <taxon>eudicotyledons</taxon>
        <taxon>Gunneridae</taxon>
        <taxon>Pentapetalae</taxon>
        <taxon>asterids</taxon>
        <taxon>lamiids</taxon>
        <taxon>Lamiales</taxon>
        <taxon>Gesneriaceae</taxon>
        <taxon>Didymocarpoideae</taxon>
        <taxon>Trichosporeae</taxon>
        <taxon>Loxocarpinae</taxon>
        <taxon>Dorcoceras</taxon>
    </lineage>
</organism>
<protein>
    <recommendedName>
        <fullName evidence="2">Bifunctional inhibitor/plant lipid transfer protein/seed storage helical domain-containing protein</fullName>
    </recommendedName>
</protein>
<dbReference type="InterPro" id="IPR039265">
    <property type="entry name" value="DIR1-like"/>
</dbReference>
<feature type="chain" id="PRO_5016318599" description="Bifunctional inhibitor/plant lipid transfer protein/seed storage helical domain-containing protein" evidence="1">
    <location>
        <begin position="24"/>
        <end position="105"/>
    </location>
</feature>
<keyword evidence="4" id="KW-1185">Reference proteome</keyword>
<dbReference type="PANTHER" id="PTHR33122:SF60">
    <property type="entry name" value="LIPID-TRANSFER PROTEIN DIR1-RELATED"/>
    <property type="match status" value="1"/>
</dbReference>
<reference evidence="3 4" key="1">
    <citation type="journal article" date="2015" name="Proc. Natl. Acad. Sci. U.S.A.">
        <title>The resurrection genome of Boea hygrometrica: A blueprint for survival of dehydration.</title>
        <authorList>
            <person name="Xiao L."/>
            <person name="Yang G."/>
            <person name="Zhang L."/>
            <person name="Yang X."/>
            <person name="Zhao S."/>
            <person name="Ji Z."/>
            <person name="Zhou Q."/>
            <person name="Hu M."/>
            <person name="Wang Y."/>
            <person name="Chen M."/>
            <person name="Xu Y."/>
            <person name="Jin H."/>
            <person name="Xiao X."/>
            <person name="Hu G."/>
            <person name="Bao F."/>
            <person name="Hu Y."/>
            <person name="Wan P."/>
            <person name="Li L."/>
            <person name="Deng X."/>
            <person name="Kuang T."/>
            <person name="Xiang C."/>
            <person name="Zhu J.K."/>
            <person name="Oliver M.J."/>
            <person name="He Y."/>
        </authorList>
    </citation>
    <scope>NUCLEOTIDE SEQUENCE [LARGE SCALE GENOMIC DNA]</scope>
    <source>
        <strain evidence="4">cv. XS01</strain>
    </source>
</reference>
<dbReference type="InterPro" id="IPR036312">
    <property type="entry name" value="Bifun_inhib/LTP/seed_sf"/>
</dbReference>
<evidence type="ECO:0000256" key="1">
    <source>
        <dbReference type="SAM" id="SignalP"/>
    </source>
</evidence>
<keyword evidence="1" id="KW-0732">Signal</keyword>
<dbReference type="InterPro" id="IPR044741">
    <property type="entry name" value="NsLTP-like"/>
</dbReference>
<dbReference type="SUPFAM" id="SSF47699">
    <property type="entry name" value="Bifunctional inhibitor/lipid-transfer protein/seed storage 2S albumin"/>
    <property type="match status" value="1"/>
</dbReference>